<evidence type="ECO:0000256" key="11">
    <source>
        <dbReference type="ARBA" id="ARBA00023136"/>
    </source>
</evidence>
<dbReference type="Pfam" id="PF07715">
    <property type="entry name" value="Plug"/>
    <property type="match status" value="1"/>
</dbReference>
<dbReference type="GO" id="GO:0015344">
    <property type="term" value="F:siderophore uptake transmembrane transporter activity"/>
    <property type="evidence" value="ECO:0007669"/>
    <property type="project" value="TreeGrafter"/>
</dbReference>
<keyword evidence="12 18" id="KW-0675">Receptor</keyword>
<sequence>MPGQQSQSRFLFTPALLTMGIWVATSQAAYGAETQATEASSTTTMELGATQISSDQLGSTTEDSQSYTTGPMQTATKLPLTIRETPQAVTVVTRQRMDDQAMTSINDVVKYTPGLFLDQSSGPGRQTYTSRGFDIDNIMYDGLPASYSGYTAGVQPNLAMFDHVEVIRGATGLATGSGNPSAAINMVRKRPTPVPQVTLTGTVGSWDDYRGVFDASGPLNDSRTVRGRIVGSYQDANSFRDKEKSDHGVFYGVVEADLNDATTATLGLSRQEDQTNYFWGGLPLGTDGHHLNLPRSTYSGSDW</sequence>
<evidence type="ECO:0000256" key="7">
    <source>
        <dbReference type="ARBA" id="ARBA00022729"/>
    </source>
</evidence>
<accession>A0A656GAH3</accession>
<protein>
    <submittedName>
        <fullName evidence="18">TonB-dependent siderophore receptor</fullName>
    </submittedName>
</protein>
<keyword evidence="10" id="KW-0798">TonB box</keyword>
<evidence type="ECO:0000256" key="10">
    <source>
        <dbReference type="ARBA" id="ARBA00023077"/>
    </source>
</evidence>
<evidence type="ECO:0000256" key="9">
    <source>
        <dbReference type="ARBA" id="ARBA00023065"/>
    </source>
</evidence>
<dbReference type="Gene3D" id="2.170.130.10">
    <property type="entry name" value="TonB-dependent receptor, plug domain"/>
    <property type="match status" value="1"/>
</dbReference>
<keyword evidence="5" id="KW-0410">Iron transport</keyword>
<gene>
    <name evidence="18" type="ORF">PSYMO_14396</name>
</gene>
<evidence type="ECO:0000256" key="13">
    <source>
        <dbReference type="ARBA" id="ARBA00023237"/>
    </source>
</evidence>
<keyword evidence="8" id="KW-0408">Iron</keyword>
<evidence type="ECO:0000256" key="12">
    <source>
        <dbReference type="ARBA" id="ARBA00023170"/>
    </source>
</evidence>
<keyword evidence="11 14" id="KW-0472">Membrane</keyword>
<dbReference type="PANTHER" id="PTHR32552:SF74">
    <property type="entry name" value="HYDROXAMATE SIDEROPHORE RECEPTOR FHUE"/>
    <property type="match status" value="1"/>
</dbReference>
<proteinExistence type="inferred from homology"/>
<dbReference type="EMBL" id="AEAG01000557">
    <property type="protein sequence ID" value="EGH22614.1"/>
    <property type="molecule type" value="Genomic_DNA"/>
</dbReference>
<evidence type="ECO:0000256" key="3">
    <source>
        <dbReference type="ARBA" id="ARBA00022448"/>
    </source>
</evidence>
<evidence type="ECO:0000256" key="6">
    <source>
        <dbReference type="ARBA" id="ARBA00022692"/>
    </source>
</evidence>
<keyword evidence="7 16" id="KW-0732">Signal</keyword>
<dbReference type="InterPro" id="IPR036942">
    <property type="entry name" value="Beta-barrel_TonB_sf"/>
</dbReference>
<keyword evidence="3 14" id="KW-0813">Transport</keyword>
<keyword evidence="13 14" id="KW-0998">Cell outer membrane</keyword>
<feature type="domain" description="TonB-dependent receptor plug" evidence="17">
    <location>
        <begin position="82"/>
        <end position="181"/>
    </location>
</feature>
<dbReference type="Proteomes" id="UP000003465">
    <property type="component" value="Unassembled WGS sequence"/>
</dbReference>
<evidence type="ECO:0000259" key="17">
    <source>
        <dbReference type="Pfam" id="PF07715"/>
    </source>
</evidence>
<name>A0A656GAH3_PSEA0</name>
<feature type="signal peptide" evidence="16">
    <location>
        <begin position="1"/>
        <end position="31"/>
    </location>
</feature>
<evidence type="ECO:0000313" key="18">
    <source>
        <dbReference type="EMBL" id="EGH22614.1"/>
    </source>
</evidence>
<feature type="chain" id="PRO_5024848829" evidence="16">
    <location>
        <begin position="32"/>
        <end position="303"/>
    </location>
</feature>
<evidence type="ECO:0000256" key="16">
    <source>
        <dbReference type="SAM" id="SignalP"/>
    </source>
</evidence>
<dbReference type="PANTHER" id="PTHR32552">
    <property type="entry name" value="FERRICHROME IRON RECEPTOR-RELATED"/>
    <property type="match status" value="1"/>
</dbReference>
<reference evidence="18 19" key="1">
    <citation type="journal article" date="2011" name="PLoS Pathog.">
        <title>Dynamic evolution of pathogenicity revealed by sequencing and comparative genomics of 19 Pseudomonas syringae isolates.</title>
        <authorList>
            <person name="Baltrus D.A."/>
            <person name="Nishimura M.T."/>
            <person name="Romanchuk A."/>
            <person name="Chang J.H."/>
            <person name="Mukhtar M.S."/>
            <person name="Cherkis K."/>
            <person name="Roach J."/>
            <person name="Grant S.R."/>
            <person name="Jones C.D."/>
            <person name="Dangl J.L."/>
        </authorList>
    </citation>
    <scope>NUCLEOTIDE SEQUENCE [LARGE SCALE GENOMIC DNA]</scope>
    <source>
        <strain evidence="18 19">301020</strain>
    </source>
</reference>
<keyword evidence="6 14" id="KW-0812">Transmembrane</keyword>
<dbReference type="InterPro" id="IPR039426">
    <property type="entry name" value="TonB-dep_rcpt-like"/>
</dbReference>
<dbReference type="PROSITE" id="PS52016">
    <property type="entry name" value="TONB_DEPENDENT_REC_3"/>
    <property type="match status" value="1"/>
</dbReference>
<evidence type="ECO:0000256" key="4">
    <source>
        <dbReference type="ARBA" id="ARBA00022452"/>
    </source>
</evidence>
<evidence type="ECO:0000256" key="2">
    <source>
        <dbReference type="ARBA" id="ARBA00009810"/>
    </source>
</evidence>
<dbReference type="Gene3D" id="2.40.170.20">
    <property type="entry name" value="TonB-dependent receptor, beta-barrel domain"/>
    <property type="match status" value="1"/>
</dbReference>
<dbReference type="AlphaFoldDB" id="A0A656GAH3"/>
<feature type="region of interest" description="Disordered" evidence="15">
    <location>
        <begin position="51"/>
        <end position="72"/>
    </location>
</feature>
<dbReference type="FunFam" id="2.170.130.10:FF:000010">
    <property type="entry name" value="Ferripyoverdine receptor"/>
    <property type="match status" value="1"/>
</dbReference>
<feature type="non-terminal residue" evidence="18">
    <location>
        <position position="303"/>
    </location>
</feature>
<evidence type="ECO:0000256" key="8">
    <source>
        <dbReference type="ARBA" id="ARBA00023004"/>
    </source>
</evidence>
<evidence type="ECO:0000256" key="1">
    <source>
        <dbReference type="ARBA" id="ARBA00004571"/>
    </source>
</evidence>
<dbReference type="InterPro" id="IPR037066">
    <property type="entry name" value="Plug_dom_sf"/>
</dbReference>
<keyword evidence="9" id="KW-0406">Ion transport</keyword>
<dbReference type="InterPro" id="IPR012910">
    <property type="entry name" value="Plug_dom"/>
</dbReference>
<dbReference type="SUPFAM" id="SSF56935">
    <property type="entry name" value="Porins"/>
    <property type="match status" value="1"/>
</dbReference>
<comment type="subcellular location">
    <subcellularLocation>
        <location evidence="1 14">Cell outer membrane</location>
        <topology evidence="1 14">Multi-pass membrane protein</topology>
    </subcellularLocation>
</comment>
<evidence type="ECO:0000256" key="5">
    <source>
        <dbReference type="ARBA" id="ARBA00022496"/>
    </source>
</evidence>
<organism evidence="18 19">
    <name type="scientific">Pseudomonas amygdali pv. mori str. 301020</name>
    <dbReference type="NCBI Taxonomy" id="629261"/>
    <lineage>
        <taxon>Bacteria</taxon>
        <taxon>Pseudomonadati</taxon>
        <taxon>Pseudomonadota</taxon>
        <taxon>Gammaproteobacteria</taxon>
        <taxon>Pseudomonadales</taxon>
        <taxon>Pseudomonadaceae</taxon>
        <taxon>Pseudomonas</taxon>
        <taxon>Pseudomonas amygdali</taxon>
    </lineage>
</organism>
<dbReference type="GO" id="GO:0009279">
    <property type="term" value="C:cell outer membrane"/>
    <property type="evidence" value="ECO:0007669"/>
    <property type="project" value="UniProtKB-SubCell"/>
</dbReference>
<comment type="similarity">
    <text evidence="2 14">Belongs to the TonB-dependent receptor family.</text>
</comment>
<evidence type="ECO:0000256" key="14">
    <source>
        <dbReference type="PROSITE-ProRule" id="PRU01360"/>
    </source>
</evidence>
<keyword evidence="4 14" id="KW-1134">Transmembrane beta strand</keyword>
<comment type="caution">
    <text evidence="18">The sequence shown here is derived from an EMBL/GenBank/DDBJ whole genome shotgun (WGS) entry which is preliminary data.</text>
</comment>
<evidence type="ECO:0000256" key="15">
    <source>
        <dbReference type="SAM" id="MobiDB-lite"/>
    </source>
</evidence>
<evidence type="ECO:0000313" key="19">
    <source>
        <dbReference type="Proteomes" id="UP000003465"/>
    </source>
</evidence>